<evidence type="ECO:0000256" key="9">
    <source>
        <dbReference type="ARBA" id="ARBA00023028"/>
    </source>
</evidence>
<dbReference type="Gene3D" id="1.25.40.20">
    <property type="entry name" value="Ankyrin repeat-containing domain"/>
    <property type="match status" value="3"/>
</dbReference>
<keyword evidence="8" id="KW-0677">Repeat</keyword>
<dbReference type="GO" id="GO:0005634">
    <property type="term" value="C:nucleus"/>
    <property type="evidence" value="ECO:0007669"/>
    <property type="project" value="TreeGrafter"/>
</dbReference>
<keyword evidence="9" id="KW-0638">Presynaptic neurotoxin</keyword>
<keyword evidence="3" id="KW-0268">Exocytosis</keyword>
<keyword evidence="11" id="KW-0472">Membrane</keyword>
<comment type="subcellular location">
    <subcellularLocation>
        <location evidence="2">Secreted</location>
    </subcellularLocation>
    <subcellularLocation>
        <location evidence="1">Target cell membrane</location>
    </subcellularLocation>
</comment>
<dbReference type="Pfam" id="PF12796">
    <property type="entry name" value="Ank_2"/>
    <property type="match status" value="1"/>
</dbReference>
<dbReference type="InterPro" id="IPR036770">
    <property type="entry name" value="Ankyrin_rpt-contain_sf"/>
</dbReference>
<reference evidence="13" key="1">
    <citation type="submission" date="2020-08" db="EMBL/GenBank/DDBJ databases">
        <title>Multicomponent nature underlies the extraordinary mechanical properties of spider dragline silk.</title>
        <authorList>
            <person name="Kono N."/>
            <person name="Nakamura H."/>
            <person name="Mori M."/>
            <person name="Yoshida Y."/>
            <person name="Ohtoshi R."/>
            <person name="Malay A.D."/>
            <person name="Moran D.A.P."/>
            <person name="Tomita M."/>
            <person name="Numata K."/>
            <person name="Arakawa K."/>
        </authorList>
    </citation>
    <scope>NUCLEOTIDE SEQUENCE</scope>
</reference>
<keyword evidence="14" id="KW-1185">Reference proteome</keyword>
<evidence type="ECO:0000313" key="14">
    <source>
        <dbReference type="Proteomes" id="UP000887013"/>
    </source>
</evidence>
<dbReference type="Pfam" id="PF13424">
    <property type="entry name" value="TPR_12"/>
    <property type="match status" value="2"/>
</dbReference>
<evidence type="ECO:0000256" key="6">
    <source>
        <dbReference type="ARBA" id="ARBA00022656"/>
    </source>
</evidence>
<evidence type="ECO:0000256" key="5">
    <source>
        <dbReference type="ARBA" id="ARBA00022537"/>
    </source>
</evidence>
<dbReference type="SUPFAM" id="SSF48403">
    <property type="entry name" value="Ankyrin repeat"/>
    <property type="match status" value="1"/>
</dbReference>
<dbReference type="InterPro" id="IPR002110">
    <property type="entry name" value="Ankyrin_rpt"/>
</dbReference>
<keyword evidence="10 12" id="KW-0040">ANK repeat</keyword>
<evidence type="ECO:0000256" key="1">
    <source>
        <dbReference type="ARBA" id="ARBA00004175"/>
    </source>
</evidence>
<feature type="repeat" description="ANK" evidence="12">
    <location>
        <begin position="665"/>
        <end position="697"/>
    </location>
</feature>
<gene>
    <name evidence="13" type="ORF">NPIL_64691</name>
</gene>
<dbReference type="GO" id="GO:0090729">
    <property type="term" value="F:toxin activity"/>
    <property type="evidence" value="ECO:0007669"/>
    <property type="project" value="UniProtKB-KW"/>
</dbReference>
<keyword evidence="11" id="KW-1053">Target membrane</keyword>
<dbReference type="EMBL" id="BMAW01102429">
    <property type="protein sequence ID" value="GFT04279.1"/>
    <property type="molecule type" value="Genomic_DNA"/>
</dbReference>
<dbReference type="GO" id="GO:0045944">
    <property type="term" value="P:positive regulation of transcription by RNA polymerase II"/>
    <property type="evidence" value="ECO:0007669"/>
    <property type="project" value="TreeGrafter"/>
</dbReference>
<dbReference type="GO" id="GO:0005576">
    <property type="term" value="C:extracellular region"/>
    <property type="evidence" value="ECO:0007669"/>
    <property type="project" value="UniProtKB-SubCell"/>
</dbReference>
<evidence type="ECO:0000256" key="11">
    <source>
        <dbReference type="ARBA" id="ARBA00023298"/>
    </source>
</evidence>
<dbReference type="OrthoDB" id="19174at2759"/>
<dbReference type="GO" id="GO:0000976">
    <property type="term" value="F:transcription cis-regulatory region binding"/>
    <property type="evidence" value="ECO:0007669"/>
    <property type="project" value="TreeGrafter"/>
</dbReference>
<evidence type="ECO:0000256" key="2">
    <source>
        <dbReference type="ARBA" id="ARBA00004613"/>
    </source>
</evidence>
<dbReference type="InterPro" id="IPR050663">
    <property type="entry name" value="Ankyrin-SOCS_Box"/>
</dbReference>
<comment type="caution">
    <text evidence="13">The sequence shown here is derived from an EMBL/GenBank/DDBJ whole genome shotgun (WGS) entry which is preliminary data.</text>
</comment>
<dbReference type="Gene3D" id="1.25.40.10">
    <property type="entry name" value="Tetratricopeptide repeat domain"/>
    <property type="match status" value="2"/>
</dbReference>
<feature type="repeat" description="ANK" evidence="12">
    <location>
        <begin position="592"/>
        <end position="624"/>
    </location>
</feature>
<dbReference type="SUPFAM" id="SSF48452">
    <property type="entry name" value="TPR-like"/>
    <property type="match status" value="3"/>
</dbReference>
<evidence type="ECO:0000256" key="12">
    <source>
        <dbReference type="PROSITE-ProRule" id="PRU00023"/>
    </source>
</evidence>
<dbReference type="PANTHER" id="PTHR24193:SF121">
    <property type="entry name" value="ADA2A-CONTAINING COMPLEX COMPONENT 3, ISOFORM D"/>
    <property type="match status" value="1"/>
</dbReference>
<evidence type="ECO:0000256" key="3">
    <source>
        <dbReference type="ARBA" id="ARBA00022483"/>
    </source>
</evidence>
<dbReference type="Proteomes" id="UP000887013">
    <property type="component" value="Unassembled WGS sequence"/>
</dbReference>
<dbReference type="PROSITE" id="PS50088">
    <property type="entry name" value="ANK_REPEAT"/>
    <property type="match status" value="3"/>
</dbReference>
<sequence>MEEKVFEALNAISVEPRGSDALEILLVTSFIAPGIISSEVLSSVITDPERLISATELLDNHSLIHSVGNGDFILKKSVQSIVRTFMKELTIETNIFFQSLEKLIGILMDSKNVNHVICILNHALDYEILHGIVIKMRDWVLFTLMEQNRYQEAYEFSKMALNFLRNKLGATHGTTLDFQYNITILLGRMGKFAEAAKLLMPILKENVRSFDQKEMLITRHALARHLVEQSKYQEALAVYEQLIDGEDISEATDTIVLTTWCNYALLLIDMGKYSEAFDILQNTLNRRIEISNADVEDISEIRQLMAYTLVKQNRYTKALEIFEDVLYDRAQFFGELHLKTLLTKRNLAIIFAKQGEHDKALLIYLEVFNKLKQTLGDSHPETLTTRGNIATVLANKGEQEKAYEIYTDVYEKFKITLGERCKESLCVKLNIGLSLSALGKSKEALKALQEVYEDYNYVFGSNHDNTKEVKTLIDVLQICETLSNSATESRDTNKNIDATDVCDQDYKRKWPLHYAAKNSDVSNFKEFLKKGALYSEKDCSNNTPLRMTSNQEIRHLLILVKRLFKDVKVRSSNNIAEYITENSSIINARDNNGYTPLHWAACHGHQSIVQQLLEVGADVSLTSRKGNTPLHIAVSKGHREIVELMLQNVKASQLKQVLNAKTTISGSAALHVAAQMGHLDISKCLLKHGATYDISNKKFETPWHVARDPTVCNFLGDICDLFSQVKEGNESALSRLKRKESDEIVAITRAHNCQDHTLVQVANMNDHQDIARELIKIDKEYNQLITGET</sequence>
<name>A0A8X6TF90_NEPPI</name>
<dbReference type="PRINTS" id="PR01415">
    <property type="entry name" value="ANKYRIN"/>
</dbReference>
<evidence type="ECO:0000256" key="7">
    <source>
        <dbReference type="ARBA" id="ARBA00022699"/>
    </source>
</evidence>
<dbReference type="GO" id="GO:0044218">
    <property type="term" value="C:other organism cell membrane"/>
    <property type="evidence" value="ECO:0007669"/>
    <property type="project" value="UniProtKB-KW"/>
</dbReference>
<dbReference type="InterPro" id="IPR011990">
    <property type="entry name" value="TPR-like_helical_dom_sf"/>
</dbReference>
<organism evidence="13 14">
    <name type="scientific">Nephila pilipes</name>
    <name type="common">Giant wood spider</name>
    <name type="synonym">Nephila maculata</name>
    <dbReference type="NCBI Taxonomy" id="299642"/>
    <lineage>
        <taxon>Eukaryota</taxon>
        <taxon>Metazoa</taxon>
        <taxon>Ecdysozoa</taxon>
        <taxon>Arthropoda</taxon>
        <taxon>Chelicerata</taxon>
        <taxon>Arachnida</taxon>
        <taxon>Araneae</taxon>
        <taxon>Araneomorphae</taxon>
        <taxon>Entelegynae</taxon>
        <taxon>Araneoidea</taxon>
        <taxon>Nephilidae</taxon>
        <taxon>Nephila</taxon>
    </lineage>
</organism>
<dbReference type="PROSITE" id="PS50297">
    <property type="entry name" value="ANK_REP_REGION"/>
    <property type="match status" value="3"/>
</dbReference>
<dbReference type="GO" id="GO:0006887">
    <property type="term" value="P:exocytosis"/>
    <property type="evidence" value="ECO:0007669"/>
    <property type="project" value="UniProtKB-KW"/>
</dbReference>
<evidence type="ECO:0000256" key="10">
    <source>
        <dbReference type="ARBA" id="ARBA00023043"/>
    </source>
</evidence>
<feature type="repeat" description="ANK" evidence="12">
    <location>
        <begin position="625"/>
        <end position="648"/>
    </location>
</feature>
<proteinExistence type="predicted"/>
<keyword evidence="6" id="KW-0800">Toxin</keyword>
<dbReference type="InterPro" id="IPR019734">
    <property type="entry name" value="TPR_rpt"/>
</dbReference>
<dbReference type="SMART" id="SM00248">
    <property type="entry name" value="ANK"/>
    <property type="match status" value="5"/>
</dbReference>
<evidence type="ECO:0000256" key="8">
    <source>
        <dbReference type="ARBA" id="ARBA00022737"/>
    </source>
</evidence>
<dbReference type="Pfam" id="PF13174">
    <property type="entry name" value="TPR_6"/>
    <property type="match status" value="1"/>
</dbReference>
<keyword evidence="7" id="KW-0528">Neurotoxin</keyword>
<keyword evidence="5" id="KW-1052">Target cell membrane</keyword>
<dbReference type="AlphaFoldDB" id="A0A8X6TF90"/>
<dbReference type="GO" id="GO:0044231">
    <property type="term" value="C:host cell presynaptic membrane"/>
    <property type="evidence" value="ECO:0007669"/>
    <property type="project" value="UniProtKB-KW"/>
</dbReference>
<accession>A0A8X6TF90</accession>
<evidence type="ECO:0000256" key="4">
    <source>
        <dbReference type="ARBA" id="ARBA00022525"/>
    </source>
</evidence>
<dbReference type="Pfam" id="PF00023">
    <property type="entry name" value="Ank"/>
    <property type="match status" value="1"/>
</dbReference>
<evidence type="ECO:0000313" key="13">
    <source>
        <dbReference type="EMBL" id="GFT04279.1"/>
    </source>
</evidence>
<protein>
    <submittedName>
        <fullName evidence="13">Uncharacterized protein</fullName>
    </submittedName>
</protein>
<keyword evidence="4" id="KW-0964">Secreted</keyword>
<dbReference type="PANTHER" id="PTHR24193">
    <property type="entry name" value="ANKYRIN REPEAT PROTEIN"/>
    <property type="match status" value="1"/>
</dbReference>